<dbReference type="Pfam" id="PF00759">
    <property type="entry name" value="Glyco_hydro_9"/>
    <property type="match status" value="1"/>
</dbReference>
<feature type="domain" description="Cellulase Ig-like" evidence="10">
    <location>
        <begin position="18"/>
        <end position="100"/>
    </location>
</feature>
<dbReference type="InterPro" id="IPR026444">
    <property type="entry name" value="Secre_tail"/>
</dbReference>
<evidence type="ECO:0000259" key="9">
    <source>
        <dbReference type="Pfam" id="PF00759"/>
    </source>
</evidence>
<proteinExistence type="inferred from homology"/>
<feature type="signal peptide" evidence="8">
    <location>
        <begin position="1"/>
        <end position="18"/>
    </location>
</feature>
<keyword evidence="4 6" id="KW-0326">Glycosidase</keyword>
<evidence type="ECO:0000256" key="4">
    <source>
        <dbReference type="ARBA" id="ARBA00023295"/>
    </source>
</evidence>
<keyword evidence="12" id="KW-1185">Reference proteome</keyword>
<dbReference type="PROSITE" id="PS00698">
    <property type="entry name" value="GH9_3"/>
    <property type="match status" value="1"/>
</dbReference>
<comment type="caution">
    <text evidence="11">The sequence shown here is derived from an EMBL/GenBank/DDBJ whole genome shotgun (WGS) entry which is preliminary data.</text>
</comment>
<dbReference type="OrthoDB" id="9808897at2"/>
<dbReference type="InterPro" id="IPR014756">
    <property type="entry name" value="Ig_E-set"/>
</dbReference>
<dbReference type="SUPFAM" id="SSF81296">
    <property type="entry name" value="E set domains"/>
    <property type="match status" value="1"/>
</dbReference>
<sequence length="674" mass="71130">MRYLVLLLCLSAATAADAQTDIRLNQVGFYPDAPKVAVVTASGASGAFSVVREGDGATVYTGTLGTARTWSASGETVRQADFSAVTAPGSYTLSVEGVGSSYAFEIAPAALEGVARAALKGFYYQRASTALDAQYAGPWARAAGHPDTSVRVHASASTASRPTNTFISAPKGWYDAGDYNKYVVNSGISVGTLLSLYEWEPVYVEAFETGIPESGDAVPDLLDEVLWNVRWMLAMQDEDGGVYHKLTTANFSGEVMPANATAPRYVVQKGTAATLDFAATTAQASRIARGFEDDLPGLADSLLTASLDAWAWARANPNVRYDQGALNAAFDPNINTGEYGDGSFEDEFDWAGMELYVATRADSFLTITRPFDPIQLGLPYWGGVRELGYHSLLAHRAEIAADVDTTSLRNALLATAGPLASAVASTPYGVPMGRDSWNWGWGSNSVAANQGVALMVAYRLTGEARYLHAAGANLDYLLGRNATGYSFVTGIGDKSPRNPHHRPSRADGVADPVPGLLAGGPNPGQQDGCTTYPSALPARSYTDVWCSYASNEIAINWNAPLVFLAVSVEAARSATGVPAASEPVRPRPSLDLGVAPNPFGRAASVRFSLATPEVTTLRVLDARGREVLRLLDGVALGSGDHTLDLDASGLAPGLYVLRLQSGSRSEATSVSILR</sequence>
<feature type="active site" evidence="6">
    <location>
        <position position="500"/>
    </location>
</feature>
<dbReference type="PANTHER" id="PTHR22298">
    <property type="entry name" value="ENDO-1,4-BETA-GLUCANASE"/>
    <property type="match status" value="1"/>
</dbReference>
<accession>A0A259TUB2</accession>
<feature type="domain" description="Glycoside hydrolase family 9" evidence="9">
    <location>
        <begin position="114"/>
        <end position="564"/>
    </location>
</feature>
<dbReference type="InterPro" id="IPR001701">
    <property type="entry name" value="Glyco_hydro_9"/>
</dbReference>
<dbReference type="Proteomes" id="UP000216446">
    <property type="component" value="Unassembled WGS sequence"/>
</dbReference>
<dbReference type="InterPro" id="IPR008928">
    <property type="entry name" value="6-hairpin_glycosidase_sf"/>
</dbReference>
<evidence type="ECO:0000313" key="11">
    <source>
        <dbReference type="EMBL" id="OZC01321.1"/>
    </source>
</evidence>
<dbReference type="RefSeq" id="WP_094551813.1">
    <property type="nucleotide sequence ID" value="NZ_MQWB01000011.1"/>
</dbReference>
<feature type="active site" evidence="7">
    <location>
        <position position="543"/>
    </location>
</feature>
<dbReference type="InterPro" id="IPR012341">
    <property type="entry name" value="6hp_glycosidase-like_sf"/>
</dbReference>
<evidence type="ECO:0000256" key="3">
    <source>
        <dbReference type="ARBA" id="ARBA00023277"/>
    </source>
</evidence>
<feature type="chain" id="PRO_5011830593" description="Endoglucanase" evidence="8">
    <location>
        <begin position="19"/>
        <end position="674"/>
    </location>
</feature>
<dbReference type="GO" id="GO:0030245">
    <property type="term" value="P:cellulose catabolic process"/>
    <property type="evidence" value="ECO:0007669"/>
    <property type="project" value="UniProtKB-KW"/>
</dbReference>
<dbReference type="NCBIfam" id="TIGR04183">
    <property type="entry name" value="Por_Secre_tail"/>
    <property type="match status" value="1"/>
</dbReference>
<dbReference type="InParanoid" id="A0A259TUB2"/>
<dbReference type="SUPFAM" id="SSF48208">
    <property type="entry name" value="Six-hairpin glycosidases"/>
    <property type="match status" value="1"/>
</dbReference>
<evidence type="ECO:0000256" key="8">
    <source>
        <dbReference type="RuleBase" id="RU361166"/>
    </source>
</evidence>
<dbReference type="EC" id="3.2.1.4" evidence="8"/>
<name>A0A259TUB2_9BACT</name>
<dbReference type="Gene3D" id="2.60.40.10">
    <property type="entry name" value="Immunoglobulins"/>
    <property type="match status" value="1"/>
</dbReference>
<dbReference type="AlphaFoldDB" id="A0A259TUB2"/>
<keyword evidence="8" id="KW-0136">Cellulose degradation</keyword>
<dbReference type="GO" id="GO:0008810">
    <property type="term" value="F:cellulase activity"/>
    <property type="evidence" value="ECO:0007669"/>
    <property type="project" value="UniProtKB-EC"/>
</dbReference>
<evidence type="ECO:0000259" key="10">
    <source>
        <dbReference type="Pfam" id="PF02927"/>
    </source>
</evidence>
<dbReference type="InterPro" id="IPR018221">
    <property type="entry name" value="Glyco_hydro_9_His_AS"/>
</dbReference>
<dbReference type="InterPro" id="IPR004197">
    <property type="entry name" value="Cellulase_Ig-like"/>
</dbReference>
<evidence type="ECO:0000256" key="2">
    <source>
        <dbReference type="ARBA" id="ARBA00022801"/>
    </source>
</evidence>
<comment type="catalytic activity">
    <reaction evidence="8">
        <text>Endohydrolysis of (1-&gt;4)-beta-D-glucosidic linkages in cellulose, lichenin and cereal beta-D-glucans.</text>
        <dbReference type="EC" id="3.2.1.4"/>
    </reaction>
</comment>
<dbReference type="InterPro" id="IPR033126">
    <property type="entry name" value="Glyco_hydro_9_Asp/Glu_AS"/>
</dbReference>
<dbReference type="CDD" id="cd02850">
    <property type="entry name" value="E_set_Cellulase_N"/>
    <property type="match status" value="1"/>
</dbReference>
<evidence type="ECO:0000313" key="12">
    <source>
        <dbReference type="Proteomes" id="UP000216446"/>
    </source>
</evidence>
<dbReference type="Gene3D" id="1.50.10.10">
    <property type="match status" value="1"/>
</dbReference>
<evidence type="ECO:0000256" key="6">
    <source>
        <dbReference type="PROSITE-ProRule" id="PRU10059"/>
    </source>
</evidence>
<feature type="active site" evidence="7">
    <location>
        <position position="552"/>
    </location>
</feature>
<dbReference type="EMBL" id="MQWB01000011">
    <property type="protein sequence ID" value="OZC01321.1"/>
    <property type="molecule type" value="Genomic_DNA"/>
</dbReference>
<dbReference type="PROSITE" id="PS00592">
    <property type="entry name" value="GH9_2"/>
    <property type="match status" value="1"/>
</dbReference>
<gene>
    <name evidence="11" type="ORF">BSZ36_17910</name>
</gene>
<keyword evidence="8" id="KW-0732">Signal</keyword>
<reference evidence="11 12" key="1">
    <citation type="submission" date="2016-11" db="EMBL/GenBank/DDBJ databases">
        <title>Study of marine rhodopsin-containing bacteria.</title>
        <authorList>
            <person name="Yoshizawa S."/>
            <person name="Kumagai Y."/>
            <person name="Kogure K."/>
        </authorList>
    </citation>
    <scope>NUCLEOTIDE SEQUENCE [LARGE SCALE GENOMIC DNA]</scope>
    <source>
        <strain evidence="11 12">SG-29</strain>
    </source>
</reference>
<dbReference type="Pfam" id="PF02927">
    <property type="entry name" value="CelD_N"/>
    <property type="match status" value="1"/>
</dbReference>
<evidence type="ECO:0000256" key="5">
    <source>
        <dbReference type="ARBA" id="ARBA00023326"/>
    </source>
</evidence>
<comment type="similarity">
    <text evidence="1 6 8">Belongs to the glycosyl hydrolase 9 (cellulase E) family.</text>
</comment>
<organism evidence="11 12">
    <name type="scientific">Rubricoccus marinus</name>
    <dbReference type="NCBI Taxonomy" id="716817"/>
    <lineage>
        <taxon>Bacteria</taxon>
        <taxon>Pseudomonadati</taxon>
        <taxon>Rhodothermota</taxon>
        <taxon>Rhodothermia</taxon>
        <taxon>Rhodothermales</taxon>
        <taxon>Rubricoccaceae</taxon>
        <taxon>Rubricoccus</taxon>
    </lineage>
</organism>
<keyword evidence="2 6" id="KW-0378">Hydrolase</keyword>
<evidence type="ECO:0000256" key="7">
    <source>
        <dbReference type="PROSITE-ProRule" id="PRU10060"/>
    </source>
</evidence>
<protein>
    <recommendedName>
        <fullName evidence="8">Endoglucanase</fullName>
        <ecNumber evidence="8">3.2.1.4</ecNumber>
    </recommendedName>
</protein>
<keyword evidence="5 6" id="KW-0624">Polysaccharide degradation</keyword>
<dbReference type="InterPro" id="IPR013783">
    <property type="entry name" value="Ig-like_fold"/>
</dbReference>
<keyword evidence="3 6" id="KW-0119">Carbohydrate metabolism</keyword>
<evidence type="ECO:0000256" key="1">
    <source>
        <dbReference type="ARBA" id="ARBA00007072"/>
    </source>
</evidence>